<dbReference type="SMART" id="SM00034">
    <property type="entry name" value="CLECT"/>
    <property type="match status" value="1"/>
</dbReference>
<evidence type="ECO:0000259" key="4">
    <source>
        <dbReference type="PROSITE" id="PS50041"/>
    </source>
</evidence>
<feature type="transmembrane region" description="Helical" evidence="3">
    <location>
        <begin position="55"/>
        <end position="77"/>
    </location>
</feature>
<keyword evidence="3" id="KW-0472">Membrane</keyword>
<accession>A0A8C5G2C5</accession>
<dbReference type="InterPro" id="IPR050111">
    <property type="entry name" value="C-type_lectin/snaclec_domain"/>
</dbReference>
<dbReference type="PROSITE" id="PS50041">
    <property type="entry name" value="C_TYPE_LECTIN_2"/>
    <property type="match status" value="1"/>
</dbReference>
<organism evidence="5 6">
    <name type="scientific">Gouania willdenowi</name>
    <name type="common">Blunt-snouted clingfish</name>
    <name type="synonym">Lepadogaster willdenowi</name>
    <dbReference type="NCBI Taxonomy" id="441366"/>
    <lineage>
        <taxon>Eukaryota</taxon>
        <taxon>Metazoa</taxon>
        <taxon>Chordata</taxon>
        <taxon>Craniata</taxon>
        <taxon>Vertebrata</taxon>
        <taxon>Euteleostomi</taxon>
        <taxon>Actinopterygii</taxon>
        <taxon>Neopterygii</taxon>
        <taxon>Teleostei</taxon>
        <taxon>Neoteleostei</taxon>
        <taxon>Acanthomorphata</taxon>
        <taxon>Ovalentaria</taxon>
        <taxon>Blenniimorphae</taxon>
        <taxon>Blenniiformes</taxon>
        <taxon>Gobiesocoidei</taxon>
        <taxon>Gobiesocidae</taxon>
        <taxon>Gobiesocinae</taxon>
        <taxon>Gouania</taxon>
    </lineage>
</organism>
<dbReference type="InterPro" id="IPR016186">
    <property type="entry name" value="C-type_lectin-like/link_sf"/>
</dbReference>
<keyword evidence="3" id="KW-0812">Transmembrane</keyword>
<feature type="domain" description="C-type lectin" evidence="4">
    <location>
        <begin position="195"/>
        <end position="317"/>
    </location>
</feature>
<reference evidence="5" key="2">
    <citation type="submission" date="2025-08" db="UniProtKB">
        <authorList>
            <consortium name="Ensembl"/>
        </authorList>
    </citation>
    <scope>IDENTIFICATION</scope>
</reference>
<name>A0A8C5G2C5_GOUWI</name>
<dbReference type="Gene3D" id="3.10.100.10">
    <property type="entry name" value="Mannose-Binding Protein A, subunit A"/>
    <property type="match status" value="1"/>
</dbReference>
<gene>
    <name evidence="5" type="primary">LOC114471813</name>
</gene>
<protein>
    <submittedName>
        <fullName evidence="5">C-type lectin domain family 4 member M-like</fullName>
    </submittedName>
</protein>
<keyword evidence="1" id="KW-0430">Lectin</keyword>
<dbReference type="GO" id="GO:0030246">
    <property type="term" value="F:carbohydrate binding"/>
    <property type="evidence" value="ECO:0007669"/>
    <property type="project" value="UniProtKB-KW"/>
</dbReference>
<dbReference type="Proteomes" id="UP000694680">
    <property type="component" value="Chromosome 11"/>
</dbReference>
<reference evidence="5" key="1">
    <citation type="submission" date="2020-06" db="EMBL/GenBank/DDBJ databases">
        <authorList>
            <consortium name="Wellcome Sanger Institute Data Sharing"/>
        </authorList>
    </citation>
    <scope>NUCLEOTIDE SEQUENCE [LARGE SCALE GENOMIC DNA]</scope>
</reference>
<dbReference type="InterPro" id="IPR033989">
    <property type="entry name" value="CD209-like_CTLD"/>
</dbReference>
<evidence type="ECO:0000313" key="6">
    <source>
        <dbReference type="Proteomes" id="UP000694680"/>
    </source>
</evidence>
<dbReference type="SUPFAM" id="SSF56436">
    <property type="entry name" value="C-type lectin-like"/>
    <property type="match status" value="1"/>
</dbReference>
<evidence type="ECO:0000256" key="3">
    <source>
        <dbReference type="SAM" id="Phobius"/>
    </source>
</evidence>
<dbReference type="AlphaFoldDB" id="A0A8C5G2C5"/>
<dbReference type="Gene3D" id="1.20.5.1000">
    <property type="entry name" value="arf6 gtpase in complex with a specific effector, jip4"/>
    <property type="match status" value="1"/>
</dbReference>
<reference evidence="5" key="3">
    <citation type="submission" date="2025-09" db="UniProtKB">
        <authorList>
            <consortium name="Ensembl"/>
        </authorList>
    </citation>
    <scope>IDENTIFICATION</scope>
</reference>
<evidence type="ECO:0000256" key="2">
    <source>
        <dbReference type="SAM" id="MobiDB-lite"/>
    </source>
</evidence>
<dbReference type="GeneID" id="114471813"/>
<feature type="compositionally biased region" description="Basic and acidic residues" evidence="2">
    <location>
        <begin position="122"/>
        <end position="153"/>
    </location>
</feature>
<evidence type="ECO:0000313" key="5">
    <source>
        <dbReference type="Ensembl" id="ENSGWIP00000009019.1"/>
    </source>
</evidence>
<sequence>MSTTGGSAPCEGMYSKLIDDDMANYDEMNPRPDVGHTGHRTSPVRVDPKSSRLGLYRLISICLAALCVILLISIISVSAHYKNKAQASVDEASASSQKLDANMTALMESINKLQQENKQLQKKRDELQKDKDELQKKRDELQKDKDELQKKRDELQKDKEELLAKLSSTKAPVVIKPTQKSTSAPIVCPVDWHLFNSSCYFVSRNTRDWPESKSYCESKGAYLAMIHTAEEQKFVWDLLPRGHWNAFWFGITDEHTEDQWKWVDGSPLVGGFWEEGEPNNHIDEDCGYIVKTRVLERVAIRSWYDAPCSMYWRFICEKEMGLGVSTAIPH</sequence>
<dbReference type="InterPro" id="IPR016187">
    <property type="entry name" value="CTDL_fold"/>
</dbReference>
<dbReference type="Pfam" id="PF00059">
    <property type="entry name" value="Lectin_C"/>
    <property type="match status" value="1"/>
</dbReference>
<dbReference type="CDD" id="cd03590">
    <property type="entry name" value="CLECT_DC-SIGN_like"/>
    <property type="match status" value="1"/>
</dbReference>
<proteinExistence type="predicted"/>
<dbReference type="OrthoDB" id="9906043at2759"/>
<evidence type="ECO:0000256" key="1">
    <source>
        <dbReference type="ARBA" id="ARBA00022734"/>
    </source>
</evidence>
<dbReference type="RefSeq" id="XP_028316546.1">
    <property type="nucleotide sequence ID" value="XM_028460745.1"/>
</dbReference>
<dbReference type="InterPro" id="IPR001304">
    <property type="entry name" value="C-type_lectin-like"/>
</dbReference>
<keyword evidence="3" id="KW-1133">Transmembrane helix</keyword>
<keyword evidence="6" id="KW-1185">Reference proteome</keyword>
<feature type="region of interest" description="Disordered" evidence="2">
    <location>
        <begin position="116"/>
        <end position="153"/>
    </location>
</feature>
<dbReference type="Ensembl" id="ENSGWIT00000010070.1">
    <property type="protein sequence ID" value="ENSGWIP00000009019.1"/>
    <property type="gene ID" value="ENSGWIG00000005391.1"/>
</dbReference>
<dbReference type="PANTHER" id="PTHR22803">
    <property type="entry name" value="MANNOSE, PHOSPHOLIPASE, LECTIN RECEPTOR RELATED"/>
    <property type="match status" value="1"/>
</dbReference>